<dbReference type="Gene3D" id="1.10.150.690">
    <property type="entry name" value="DUF2063"/>
    <property type="match status" value="1"/>
</dbReference>
<evidence type="ECO:0000259" key="1">
    <source>
        <dbReference type="Pfam" id="PF09836"/>
    </source>
</evidence>
<gene>
    <name evidence="2" type="ORF">EC9_24960</name>
</gene>
<protein>
    <recommendedName>
        <fullName evidence="1">Putative DNA-binding domain-containing protein</fullName>
    </recommendedName>
</protein>
<dbReference type="InterPro" id="IPR044922">
    <property type="entry name" value="DUF2063_N_sf"/>
</dbReference>
<dbReference type="OrthoDB" id="343356at2"/>
<feature type="domain" description="Putative DNA-binding" evidence="1">
    <location>
        <begin position="11"/>
        <end position="122"/>
    </location>
</feature>
<dbReference type="Proteomes" id="UP000319557">
    <property type="component" value="Chromosome"/>
</dbReference>
<accession>A0A517M0A6</accession>
<dbReference type="RefSeq" id="WP_145345450.1">
    <property type="nucleotide sequence ID" value="NZ_CP036261.1"/>
</dbReference>
<dbReference type="KEGG" id="ruv:EC9_24960"/>
<evidence type="ECO:0000313" key="2">
    <source>
        <dbReference type="EMBL" id="QDS88306.1"/>
    </source>
</evidence>
<proteinExistence type="predicted"/>
<reference evidence="2 3" key="1">
    <citation type="submission" date="2019-02" db="EMBL/GenBank/DDBJ databases">
        <title>Deep-cultivation of Planctomycetes and their phenomic and genomic characterization uncovers novel biology.</title>
        <authorList>
            <person name="Wiegand S."/>
            <person name="Jogler M."/>
            <person name="Boedeker C."/>
            <person name="Pinto D."/>
            <person name="Vollmers J."/>
            <person name="Rivas-Marin E."/>
            <person name="Kohn T."/>
            <person name="Peeters S.H."/>
            <person name="Heuer A."/>
            <person name="Rast P."/>
            <person name="Oberbeckmann S."/>
            <person name="Bunk B."/>
            <person name="Jeske O."/>
            <person name="Meyerdierks A."/>
            <person name="Storesund J.E."/>
            <person name="Kallscheuer N."/>
            <person name="Luecker S."/>
            <person name="Lage O.M."/>
            <person name="Pohl T."/>
            <person name="Merkel B.J."/>
            <person name="Hornburger P."/>
            <person name="Mueller R.-W."/>
            <person name="Bruemmer F."/>
            <person name="Labrenz M."/>
            <person name="Spormann A.M."/>
            <person name="Op den Camp H."/>
            <person name="Overmann J."/>
            <person name="Amann R."/>
            <person name="Jetten M.S.M."/>
            <person name="Mascher T."/>
            <person name="Medema M.H."/>
            <person name="Devos D.P."/>
            <person name="Kaster A.-K."/>
            <person name="Ovreas L."/>
            <person name="Rohde M."/>
            <person name="Galperin M.Y."/>
            <person name="Jogler C."/>
        </authorList>
    </citation>
    <scope>NUCLEOTIDE SEQUENCE [LARGE SCALE GENOMIC DNA]</scope>
    <source>
        <strain evidence="2 3">EC9</strain>
    </source>
</reference>
<dbReference type="EMBL" id="CP036261">
    <property type="protein sequence ID" value="QDS88306.1"/>
    <property type="molecule type" value="Genomic_DNA"/>
</dbReference>
<dbReference type="Pfam" id="PF09836">
    <property type="entry name" value="DUF2063"/>
    <property type="match status" value="1"/>
</dbReference>
<evidence type="ECO:0000313" key="3">
    <source>
        <dbReference type="Proteomes" id="UP000319557"/>
    </source>
</evidence>
<dbReference type="AlphaFoldDB" id="A0A517M0A6"/>
<dbReference type="InterPro" id="IPR018640">
    <property type="entry name" value="DUF2063"/>
</dbReference>
<sequence length="303" mass="33928">MESQSRGLQSVQQWMQAVITHPEGVQSGSRSETARDALGEAAEASLEDLILPSQRLDSQQRIEVYANAYYARLLECLSEEFPALVQLLGEETFNAFAVEYLQFFPSQSYTLADLGANFHHFLSQYRDAAQEDTDADSQERSWSDLMIDLAQLERTYSEVFSGPGIERMDTLLGDALATVPPQSMGRICLTPAPCLRLLQLDCAAHEYAIAVRKQADLEGAFPQVRPTYLAITRIRYVVRTIELEPGEFQILQQLCEGISLETAIANVAVLDALDDTVLAQQLLAWFQKWATDQMFVDFRVASC</sequence>
<name>A0A517M0A6_9BACT</name>
<organism evidence="2 3">
    <name type="scientific">Rosistilla ulvae</name>
    <dbReference type="NCBI Taxonomy" id="1930277"/>
    <lineage>
        <taxon>Bacteria</taxon>
        <taxon>Pseudomonadati</taxon>
        <taxon>Planctomycetota</taxon>
        <taxon>Planctomycetia</taxon>
        <taxon>Pirellulales</taxon>
        <taxon>Pirellulaceae</taxon>
        <taxon>Rosistilla</taxon>
    </lineage>
</organism>
<keyword evidence="3" id="KW-1185">Reference proteome</keyword>